<reference evidence="1" key="1">
    <citation type="submission" date="2019-10" db="EMBL/GenBank/DDBJ databases">
        <authorList>
            <consortium name="DOE Joint Genome Institute"/>
            <person name="Kuo A."/>
            <person name="Miyauchi S."/>
            <person name="Kiss E."/>
            <person name="Drula E."/>
            <person name="Kohler A."/>
            <person name="Sanchez-Garcia M."/>
            <person name="Andreopoulos B."/>
            <person name="Barry K.W."/>
            <person name="Bonito G."/>
            <person name="Buee M."/>
            <person name="Carver A."/>
            <person name="Chen C."/>
            <person name="Cichocki N."/>
            <person name="Clum A."/>
            <person name="Culley D."/>
            <person name="Crous P.W."/>
            <person name="Fauchery L."/>
            <person name="Girlanda M."/>
            <person name="Hayes R."/>
            <person name="Keri Z."/>
            <person name="LaButti K."/>
            <person name="Lipzen A."/>
            <person name="Lombard V."/>
            <person name="Magnuson J."/>
            <person name="Maillard F."/>
            <person name="Morin E."/>
            <person name="Murat C."/>
            <person name="Nolan M."/>
            <person name="Ohm R."/>
            <person name="Pangilinan J."/>
            <person name="Pereira M."/>
            <person name="Perotto S."/>
            <person name="Peter M."/>
            <person name="Riley R."/>
            <person name="Sitrit Y."/>
            <person name="Stielow B."/>
            <person name="Szollosi G."/>
            <person name="Zifcakova L."/>
            <person name="Stursova M."/>
            <person name="Spatafora J.W."/>
            <person name="Tedersoo L."/>
            <person name="Vaario L.-M."/>
            <person name="Yamada A."/>
            <person name="Yan M."/>
            <person name="Wang P."/>
            <person name="Xu J."/>
            <person name="Bruns T."/>
            <person name="Baldrian P."/>
            <person name="Vilgalys R."/>
            <person name="Henrissat B."/>
            <person name="Grigoriev I.V."/>
            <person name="Hibbett D."/>
            <person name="Nagy L.G."/>
            <person name="Martin F.M."/>
        </authorList>
    </citation>
    <scope>NUCLEOTIDE SEQUENCE</scope>
    <source>
        <strain evidence="1">BED1</strain>
    </source>
</reference>
<reference evidence="1" key="2">
    <citation type="journal article" date="2020" name="Nat. Commun.">
        <title>Large-scale genome sequencing of mycorrhizal fungi provides insights into the early evolution of symbiotic traits.</title>
        <authorList>
            <person name="Miyauchi S."/>
            <person name="Kiss E."/>
            <person name="Kuo A."/>
            <person name="Drula E."/>
            <person name="Kohler A."/>
            <person name="Sanchez-Garcia M."/>
            <person name="Morin E."/>
            <person name="Andreopoulos B."/>
            <person name="Barry K.W."/>
            <person name="Bonito G."/>
            <person name="Buee M."/>
            <person name="Carver A."/>
            <person name="Chen C."/>
            <person name="Cichocki N."/>
            <person name="Clum A."/>
            <person name="Culley D."/>
            <person name="Crous P.W."/>
            <person name="Fauchery L."/>
            <person name="Girlanda M."/>
            <person name="Hayes R.D."/>
            <person name="Keri Z."/>
            <person name="LaButti K."/>
            <person name="Lipzen A."/>
            <person name="Lombard V."/>
            <person name="Magnuson J."/>
            <person name="Maillard F."/>
            <person name="Murat C."/>
            <person name="Nolan M."/>
            <person name="Ohm R.A."/>
            <person name="Pangilinan J."/>
            <person name="Pereira M.F."/>
            <person name="Perotto S."/>
            <person name="Peter M."/>
            <person name="Pfister S."/>
            <person name="Riley R."/>
            <person name="Sitrit Y."/>
            <person name="Stielow J.B."/>
            <person name="Szollosi G."/>
            <person name="Zifcakova L."/>
            <person name="Stursova M."/>
            <person name="Spatafora J.W."/>
            <person name="Tedersoo L."/>
            <person name="Vaario L.M."/>
            <person name="Yamada A."/>
            <person name="Yan M."/>
            <person name="Wang P."/>
            <person name="Xu J."/>
            <person name="Bruns T."/>
            <person name="Baldrian P."/>
            <person name="Vilgalys R."/>
            <person name="Dunand C."/>
            <person name="Henrissat B."/>
            <person name="Grigoriev I.V."/>
            <person name="Hibbett D."/>
            <person name="Nagy L.G."/>
            <person name="Martin F.M."/>
        </authorList>
    </citation>
    <scope>NUCLEOTIDE SEQUENCE</scope>
    <source>
        <strain evidence="1">BED1</strain>
    </source>
</reference>
<sequence length="150" mass="17326">MLYLLLQHFQQDQLVFEKTIPVTQSVHQTLTPHNVIPFSTWKQILQAGVDIILISEHSFFLCQKNDPQPFSSAAQNYKASNSPGRARKALEEVFKKYKHASYDQKVEMGLYQLKKKEAPYQVVIAKRRGRQKDDMKRVSEAIGCVTLVKF</sequence>
<name>A0AAD4GJ42_BOLED</name>
<proteinExistence type="predicted"/>
<evidence type="ECO:0000313" key="1">
    <source>
        <dbReference type="EMBL" id="KAF8447447.1"/>
    </source>
</evidence>
<protein>
    <submittedName>
        <fullName evidence="1">Uncharacterized protein</fullName>
    </submittedName>
</protein>
<organism evidence="1 2">
    <name type="scientific">Boletus edulis BED1</name>
    <dbReference type="NCBI Taxonomy" id="1328754"/>
    <lineage>
        <taxon>Eukaryota</taxon>
        <taxon>Fungi</taxon>
        <taxon>Dikarya</taxon>
        <taxon>Basidiomycota</taxon>
        <taxon>Agaricomycotina</taxon>
        <taxon>Agaricomycetes</taxon>
        <taxon>Agaricomycetidae</taxon>
        <taxon>Boletales</taxon>
        <taxon>Boletineae</taxon>
        <taxon>Boletaceae</taxon>
        <taxon>Boletoideae</taxon>
        <taxon>Boletus</taxon>
    </lineage>
</organism>
<dbReference type="AlphaFoldDB" id="A0AAD4GJ42"/>
<evidence type="ECO:0000313" key="2">
    <source>
        <dbReference type="Proteomes" id="UP001194468"/>
    </source>
</evidence>
<keyword evidence="2" id="KW-1185">Reference proteome</keyword>
<gene>
    <name evidence="1" type="ORF">L210DRAFT_3501118</name>
</gene>
<accession>A0AAD4GJ42</accession>
<dbReference type="Proteomes" id="UP001194468">
    <property type="component" value="Unassembled WGS sequence"/>
</dbReference>
<comment type="caution">
    <text evidence="1">The sequence shown here is derived from an EMBL/GenBank/DDBJ whole genome shotgun (WGS) entry which is preliminary data.</text>
</comment>
<dbReference type="EMBL" id="WHUW01000004">
    <property type="protein sequence ID" value="KAF8447447.1"/>
    <property type="molecule type" value="Genomic_DNA"/>
</dbReference>